<dbReference type="Proteomes" id="UP000054302">
    <property type="component" value="Unassembled WGS sequence"/>
</dbReference>
<dbReference type="SMART" id="SM00066">
    <property type="entry name" value="GAL4"/>
    <property type="match status" value="1"/>
</dbReference>
<dbReference type="InterPro" id="IPR036864">
    <property type="entry name" value="Zn2-C6_fun-type_DNA-bd_sf"/>
</dbReference>
<dbReference type="Pfam" id="PF00172">
    <property type="entry name" value="Zn_clus"/>
    <property type="match status" value="1"/>
</dbReference>
<dbReference type="OrthoDB" id="1747771at2759"/>
<dbReference type="PROSITE" id="PS00463">
    <property type="entry name" value="ZN2_CY6_FUNGAL_1"/>
    <property type="match status" value="1"/>
</dbReference>
<keyword evidence="8" id="KW-1185">Reference proteome</keyword>
<protein>
    <recommendedName>
        <fullName evidence="6">Zn(2)-C6 fungal-type domain-containing protein</fullName>
    </recommendedName>
</protein>
<dbReference type="InterPro" id="IPR004507">
    <property type="entry name" value="UbiX-like"/>
</dbReference>
<dbReference type="VEuPathDB" id="FungiDB:PV10_02482"/>
<dbReference type="PROSITE" id="PS50048">
    <property type="entry name" value="ZN2_CY6_FUNGAL_2"/>
    <property type="match status" value="1"/>
</dbReference>
<evidence type="ECO:0000256" key="1">
    <source>
        <dbReference type="ARBA" id="ARBA00023015"/>
    </source>
</evidence>
<dbReference type="SUPFAM" id="SSF57701">
    <property type="entry name" value="Zn2/Cys6 DNA-binding domain"/>
    <property type="match status" value="1"/>
</dbReference>
<evidence type="ECO:0000313" key="8">
    <source>
        <dbReference type="Proteomes" id="UP000054302"/>
    </source>
</evidence>
<dbReference type="CDD" id="cd00067">
    <property type="entry name" value="GAL4"/>
    <property type="match status" value="1"/>
</dbReference>
<evidence type="ECO:0000256" key="2">
    <source>
        <dbReference type="ARBA" id="ARBA00023125"/>
    </source>
</evidence>
<dbReference type="HOGENOM" id="CLU_036869_0_0_1"/>
<dbReference type="STRING" id="212818.A0A0D1ZLC9"/>
<feature type="region of interest" description="Disordered" evidence="5">
    <location>
        <begin position="73"/>
        <end position="107"/>
    </location>
</feature>
<feature type="region of interest" description="Disordered" evidence="5">
    <location>
        <begin position="1"/>
        <end position="21"/>
    </location>
</feature>
<reference evidence="7 8" key="1">
    <citation type="submission" date="2015-01" db="EMBL/GenBank/DDBJ databases">
        <title>The Genome Sequence of Exophiala mesophila CBS40295.</title>
        <authorList>
            <consortium name="The Broad Institute Genomics Platform"/>
            <person name="Cuomo C."/>
            <person name="de Hoog S."/>
            <person name="Gorbushina A."/>
            <person name="Stielow B."/>
            <person name="Teixiera M."/>
            <person name="Abouelleil A."/>
            <person name="Chapman S.B."/>
            <person name="Priest M."/>
            <person name="Young S.K."/>
            <person name="Wortman J."/>
            <person name="Nusbaum C."/>
            <person name="Birren B."/>
        </authorList>
    </citation>
    <scope>NUCLEOTIDE SEQUENCE [LARGE SCALE GENOMIC DNA]</scope>
    <source>
        <strain evidence="7 8">CBS 40295</strain>
    </source>
</reference>
<dbReference type="GO" id="GO:0000981">
    <property type="term" value="F:DNA-binding transcription factor activity, RNA polymerase II-specific"/>
    <property type="evidence" value="ECO:0007669"/>
    <property type="project" value="InterPro"/>
</dbReference>
<dbReference type="GO" id="GO:0003677">
    <property type="term" value="F:DNA binding"/>
    <property type="evidence" value="ECO:0007669"/>
    <property type="project" value="UniProtKB-KW"/>
</dbReference>
<keyword evidence="4" id="KW-0539">Nucleus</keyword>
<dbReference type="OMA" id="TRRECAC"/>
<accession>A0A0D1ZLC9</accession>
<dbReference type="AlphaFoldDB" id="A0A0D1ZLC9"/>
<dbReference type="PANTHER" id="PTHR43374:SF1">
    <property type="entry name" value="FLAVIN PRENYLTRANSFERASE PAD1, MITOCHONDRIAL"/>
    <property type="match status" value="1"/>
</dbReference>
<dbReference type="Gene3D" id="4.10.240.10">
    <property type="entry name" value="Zn(2)-C6 fungal-type DNA-binding domain"/>
    <property type="match status" value="1"/>
</dbReference>
<keyword evidence="2" id="KW-0238">DNA-binding</keyword>
<dbReference type="InterPro" id="IPR001138">
    <property type="entry name" value="Zn2Cys6_DnaBD"/>
</dbReference>
<evidence type="ECO:0000256" key="5">
    <source>
        <dbReference type="SAM" id="MobiDB-lite"/>
    </source>
</evidence>
<evidence type="ECO:0000259" key="6">
    <source>
        <dbReference type="PROSITE" id="PS50048"/>
    </source>
</evidence>
<evidence type="ECO:0000256" key="3">
    <source>
        <dbReference type="ARBA" id="ARBA00023163"/>
    </source>
</evidence>
<dbReference type="GO" id="GO:0016831">
    <property type="term" value="F:carboxy-lyase activity"/>
    <property type="evidence" value="ECO:0007669"/>
    <property type="project" value="TreeGrafter"/>
</dbReference>
<keyword evidence="3" id="KW-0804">Transcription</keyword>
<dbReference type="GeneID" id="27320327"/>
<proteinExistence type="predicted"/>
<evidence type="ECO:0000256" key="4">
    <source>
        <dbReference type="ARBA" id="ARBA00023242"/>
    </source>
</evidence>
<gene>
    <name evidence="7" type="ORF">PV10_02482</name>
</gene>
<dbReference type="RefSeq" id="XP_016226323.1">
    <property type="nucleotide sequence ID" value="XM_016366805.1"/>
</dbReference>
<dbReference type="EMBL" id="KN847521">
    <property type="protein sequence ID" value="KIV94749.1"/>
    <property type="molecule type" value="Genomic_DNA"/>
</dbReference>
<evidence type="ECO:0000313" key="7">
    <source>
        <dbReference type="EMBL" id="KIV94749.1"/>
    </source>
</evidence>
<sequence>MTPTTEGPPRPEEGRRNRRPKACRTCRARKVRCDYGQPCSTCVRRHHPQFCSYDKAPAAVQEPLYPILERPACRSSSNSLEGPDPGLPTPAQSGTNDAEGPSNTAPDDLLAILDHMAVGAMASCETDTVTGQVTFVGRRAHATFFRTLLSYLPEQSIPPSASVEAIFGLTNRSVSQPFVSLWNTTARVTIGDILHSLPSPEACLRYYRAYQQTCHPFFPVIPDIGAFERNLCIVLERLVAKADEPSSSPTQTELAAHLPRAELVGYALLFAALAAGCQSCLAAEGDHQLALYTRVFVACSFDCLGLANLYVSPSSETIQALLILASVNCNDGNPGVTMSMLGMAVQQAQGLGMHTRRECACSSPTCECLETLHPLWRAILILDSRLSMIYDRVPVTSFPDGHSRLQSLIRAQRLEFWDCLFDLYCLQIQWQSLGGHDNRVLTPGDVVDSYLEHIAQLGQIARSDKSTLCRPSSVQATIEQLVFTMHLDFFAGTLHLQAAVAVTRSTEGRRHHFRDMVSKFCSVTSAYLKLRQLSPISKLSWEIIRAFKASSILIAAFEVILHDILSGRLLRQLAELMSASSNLRSWRDEPVPSSCLAGVETLGRLLRIQYGVPIAVDMGVDSGTLTAPMTC</sequence>
<feature type="domain" description="Zn(2)-C6 fungal-type" evidence="6">
    <location>
        <begin position="22"/>
        <end position="53"/>
    </location>
</feature>
<feature type="compositionally biased region" description="Polar residues" evidence="5">
    <location>
        <begin position="90"/>
        <end position="105"/>
    </location>
</feature>
<dbReference type="PANTHER" id="PTHR43374">
    <property type="entry name" value="FLAVIN PRENYLTRANSFERASE"/>
    <property type="match status" value="1"/>
</dbReference>
<organism evidence="7 8">
    <name type="scientific">Exophiala mesophila</name>
    <name type="common">Black yeast-like fungus</name>
    <dbReference type="NCBI Taxonomy" id="212818"/>
    <lineage>
        <taxon>Eukaryota</taxon>
        <taxon>Fungi</taxon>
        <taxon>Dikarya</taxon>
        <taxon>Ascomycota</taxon>
        <taxon>Pezizomycotina</taxon>
        <taxon>Eurotiomycetes</taxon>
        <taxon>Chaetothyriomycetidae</taxon>
        <taxon>Chaetothyriales</taxon>
        <taxon>Herpotrichiellaceae</taxon>
        <taxon>Exophiala</taxon>
    </lineage>
</organism>
<keyword evidence="1" id="KW-0805">Transcription regulation</keyword>
<dbReference type="GO" id="GO:0008270">
    <property type="term" value="F:zinc ion binding"/>
    <property type="evidence" value="ECO:0007669"/>
    <property type="project" value="InterPro"/>
</dbReference>
<dbReference type="CDD" id="cd12148">
    <property type="entry name" value="fungal_TF_MHR"/>
    <property type="match status" value="1"/>
</dbReference>
<name>A0A0D1ZLC9_EXOME</name>